<dbReference type="Pfam" id="PF01575">
    <property type="entry name" value="MaoC_dehydratas"/>
    <property type="match status" value="1"/>
</dbReference>
<dbReference type="Gene3D" id="3.10.129.10">
    <property type="entry name" value="Hotdog Thioesterase"/>
    <property type="match status" value="1"/>
</dbReference>
<dbReference type="PANTHER" id="PTHR42993">
    <property type="entry name" value="MAOC-LIKE DEHYDRATASE DOMAIN-CONTAINING PROTEIN"/>
    <property type="match status" value="1"/>
</dbReference>
<gene>
    <name evidence="2" type="ORF">ABB26_14165</name>
</gene>
<dbReference type="InterPro" id="IPR002539">
    <property type="entry name" value="MaoC-like_dom"/>
</dbReference>
<sequence length="161" mass="17495">MTTVDTDRELPDALLALQRWAASERLGNATRIAQSRIDAFAEATGDHNWIHVDPVRAQAELPGGQTIAHGFLLLSLTVEEDVAALVGFPGIAHVLNYGLNKVRFLSPVPSGSEIRVRSQLRSLECRQPGQWLLTQHKTVELLPAGEVALVAEHLSLIVVAP</sequence>
<dbReference type="PANTHER" id="PTHR42993:SF1">
    <property type="entry name" value="MAOC-LIKE DEHYDRATASE DOMAIN-CONTAINING PROTEIN"/>
    <property type="match status" value="1"/>
</dbReference>
<dbReference type="CDD" id="cd03450">
    <property type="entry name" value="NodN"/>
    <property type="match status" value="1"/>
</dbReference>
<comment type="caution">
    <text evidence="2">The sequence shown here is derived from an EMBL/GenBank/DDBJ whole genome shotgun (WGS) entry which is preliminary data.</text>
</comment>
<dbReference type="PATRIC" id="fig|405444.3.peg.1937"/>
<name>A0A0R0C9C8_9GAMM</name>
<dbReference type="STRING" id="405444.ABB26_14165"/>
<organism evidence="2 3">
    <name type="scientific">Stenotrophomonas humi</name>
    <dbReference type="NCBI Taxonomy" id="405444"/>
    <lineage>
        <taxon>Bacteria</taxon>
        <taxon>Pseudomonadati</taxon>
        <taxon>Pseudomonadota</taxon>
        <taxon>Gammaproteobacteria</taxon>
        <taxon>Lysobacterales</taxon>
        <taxon>Lysobacteraceae</taxon>
        <taxon>Stenotrophomonas</taxon>
    </lineage>
</organism>
<dbReference type="Proteomes" id="UP000050864">
    <property type="component" value="Unassembled WGS sequence"/>
</dbReference>
<reference evidence="2 3" key="1">
    <citation type="submission" date="2015-05" db="EMBL/GenBank/DDBJ databases">
        <title>Genome sequencing and analysis of members of genus Stenotrophomonas.</title>
        <authorList>
            <person name="Patil P.P."/>
            <person name="Midha S."/>
            <person name="Patil P.B."/>
        </authorList>
    </citation>
    <scope>NUCLEOTIDE SEQUENCE [LARGE SCALE GENOMIC DNA]</scope>
    <source>
        <strain evidence="2 3">DSM 18929</strain>
    </source>
</reference>
<evidence type="ECO:0000259" key="1">
    <source>
        <dbReference type="Pfam" id="PF01575"/>
    </source>
</evidence>
<keyword evidence="3" id="KW-1185">Reference proteome</keyword>
<proteinExistence type="predicted"/>
<dbReference type="SUPFAM" id="SSF54637">
    <property type="entry name" value="Thioesterase/thiol ester dehydrase-isomerase"/>
    <property type="match status" value="1"/>
</dbReference>
<dbReference type="RefSeq" id="WP_057635230.1">
    <property type="nucleotide sequence ID" value="NZ_LDJI01000026.1"/>
</dbReference>
<accession>A0A0R0C9C8</accession>
<dbReference type="InterPro" id="IPR039375">
    <property type="entry name" value="NodN-like"/>
</dbReference>
<dbReference type="InterPro" id="IPR029069">
    <property type="entry name" value="HotDog_dom_sf"/>
</dbReference>
<evidence type="ECO:0000313" key="3">
    <source>
        <dbReference type="Proteomes" id="UP000050864"/>
    </source>
</evidence>
<dbReference type="EMBL" id="LDJI01000026">
    <property type="protein sequence ID" value="KRG63114.1"/>
    <property type="molecule type" value="Genomic_DNA"/>
</dbReference>
<dbReference type="AlphaFoldDB" id="A0A0R0C9C8"/>
<evidence type="ECO:0000313" key="2">
    <source>
        <dbReference type="EMBL" id="KRG63114.1"/>
    </source>
</evidence>
<dbReference type="OrthoDB" id="9801735at2"/>
<protein>
    <submittedName>
        <fullName evidence="2">Dehydratase</fullName>
    </submittedName>
</protein>
<feature type="domain" description="MaoC-like" evidence="1">
    <location>
        <begin position="30"/>
        <end position="120"/>
    </location>
</feature>